<evidence type="ECO:0000256" key="8">
    <source>
        <dbReference type="PROSITE-ProRule" id="PRU00339"/>
    </source>
</evidence>
<comment type="similarity">
    <text evidence="1 9">Belongs to the Arg-specific ADP-ribosyltransferase family.</text>
</comment>
<dbReference type="EMBL" id="CAJNOQ010007186">
    <property type="protein sequence ID" value="CAF1160522.1"/>
    <property type="molecule type" value="Genomic_DNA"/>
</dbReference>
<feature type="repeat" description="TPR" evidence="8">
    <location>
        <begin position="596"/>
        <end position="629"/>
    </location>
</feature>
<evidence type="ECO:0000313" key="12">
    <source>
        <dbReference type="Proteomes" id="UP000663829"/>
    </source>
</evidence>
<dbReference type="PROSITE" id="PS51996">
    <property type="entry name" value="TR_MART"/>
    <property type="match status" value="1"/>
</dbReference>
<evidence type="ECO:0000256" key="6">
    <source>
        <dbReference type="ARBA" id="ARBA00022803"/>
    </source>
</evidence>
<dbReference type="Gene3D" id="1.25.40.10">
    <property type="entry name" value="Tetratricopeptide repeat domain"/>
    <property type="match status" value="2"/>
</dbReference>
<dbReference type="EMBL" id="CAJOBC010007186">
    <property type="protein sequence ID" value="CAF3924060.1"/>
    <property type="molecule type" value="Genomic_DNA"/>
</dbReference>
<dbReference type="InterPro" id="IPR000768">
    <property type="entry name" value="ART"/>
</dbReference>
<dbReference type="Pfam" id="PF01129">
    <property type="entry name" value="ART"/>
    <property type="match status" value="1"/>
</dbReference>
<dbReference type="Pfam" id="PF13424">
    <property type="entry name" value="TPR_12"/>
    <property type="match status" value="3"/>
</dbReference>
<keyword evidence="9" id="KW-0521">NADP</keyword>
<evidence type="ECO:0000256" key="2">
    <source>
        <dbReference type="ARBA" id="ARBA00022676"/>
    </source>
</evidence>
<feature type="repeat" description="TPR" evidence="8">
    <location>
        <begin position="470"/>
        <end position="503"/>
    </location>
</feature>
<comment type="caution">
    <text evidence="10">The sequence shown here is derived from an EMBL/GenBank/DDBJ whole genome shotgun (WGS) entry which is preliminary data.</text>
</comment>
<keyword evidence="4" id="KW-0548">Nucleotidyltransferase</keyword>
<protein>
    <recommendedName>
        <fullName evidence="9">NAD(P)(+)--arginine ADP-ribosyltransferase</fullName>
        <ecNumber evidence="9">2.4.2.31</ecNumber>
    </recommendedName>
    <alternativeName>
        <fullName evidence="9">Mono(ADP-ribosyl)transferase</fullName>
    </alternativeName>
</protein>
<dbReference type="Proteomes" id="UP000663829">
    <property type="component" value="Unassembled WGS sequence"/>
</dbReference>
<dbReference type="Gene3D" id="3.90.176.10">
    <property type="entry name" value="Toxin ADP-ribosyltransferase, Chain A, domain 1"/>
    <property type="match status" value="1"/>
</dbReference>
<keyword evidence="2 9" id="KW-0328">Glycosyltransferase</keyword>
<evidence type="ECO:0000313" key="10">
    <source>
        <dbReference type="EMBL" id="CAF1160522.1"/>
    </source>
</evidence>
<evidence type="ECO:0000256" key="9">
    <source>
        <dbReference type="RuleBase" id="RU361228"/>
    </source>
</evidence>
<dbReference type="GO" id="GO:0106274">
    <property type="term" value="F:NAD+-protein-arginine ADP-ribosyltransferase activity"/>
    <property type="evidence" value="ECO:0007669"/>
    <property type="project" value="UniProtKB-EC"/>
</dbReference>
<evidence type="ECO:0000256" key="4">
    <source>
        <dbReference type="ARBA" id="ARBA00022695"/>
    </source>
</evidence>
<dbReference type="PROSITE" id="PS50005">
    <property type="entry name" value="TPR"/>
    <property type="match status" value="2"/>
</dbReference>
<evidence type="ECO:0000313" key="11">
    <source>
        <dbReference type="EMBL" id="CAF3924060.1"/>
    </source>
</evidence>
<dbReference type="OrthoDB" id="5587616at2759"/>
<dbReference type="InterPro" id="IPR011990">
    <property type="entry name" value="TPR-like_helical_dom_sf"/>
</dbReference>
<accession>A0A814TEV5</accession>
<reference evidence="10" key="1">
    <citation type="submission" date="2021-02" db="EMBL/GenBank/DDBJ databases">
        <authorList>
            <person name="Nowell W R."/>
        </authorList>
    </citation>
    <scope>NUCLEOTIDE SEQUENCE</scope>
</reference>
<gene>
    <name evidence="10" type="ORF">GPM918_LOCUS21655</name>
    <name evidence="11" type="ORF">SRO942_LOCUS21652</name>
</gene>
<dbReference type="PANTHER" id="PTHR45641:SF19">
    <property type="entry name" value="NEPHROCYSTIN-3"/>
    <property type="match status" value="1"/>
</dbReference>
<comment type="catalytic activity">
    <reaction evidence="7 9">
        <text>L-arginyl-[protein] + NAD(+) = N(omega)-(ADP-D-ribosyl)-L-arginyl-[protein] + nicotinamide + H(+)</text>
        <dbReference type="Rhea" id="RHEA:19149"/>
        <dbReference type="Rhea" id="RHEA-COMP:10532"/>
        <dbReference type="Rhea" id="RHEA-COMP:15087"/>
        <dbReference type="ChEBI" id="CHEBI:15378"/>
        <dbReference type="ChEBI" id="CHEBI:17154"/>
        <dbReference type="ChEBI" id="CHEBI:29965"/>
        <dbReference type="ChEBI" id="CHEBI:57540"/>
        <dbReference type="ChEBI" id="CHEBI:142554"/>
        <dbReference type="EC" id="2.4.2.31"/>
    </reaction>
</comment>
<evidence type="ECO:0000256" key="5">
    <source>
        <dbReference type="ARBA" id="ARBA00022737"/>
    </source>
</evidence>
<dbReference type="GO" id="GO:0016779">
    <property type="term" value="F:nucleotidyltransferase activity"/>
    <property type="evidence" value="ECO:0007669"/>
    <property type="project" value="UniProtKB-KW"/>
</dbReference>
<keyword evidence="6 8" id="KW-0802">TPR repeat</keyword>
<dbReference type="Proteomes" id="UP000681722">
    <property type="component" value="Unassembled WGS sequence"/>
</dbReference>
<dbReference type="SMART" id="SM00028">
    <property type="entry name" value="TPR"/>
    <property type="match status" value="6"/>
</dbReference>
<dbReference type="AlphaFoldDB" id="A0A814TEV5"/>
<sequence>MACHLPETSKTLINSSIQIKDETISLLPEPVKKSTNLETFSLIWLDANVHITKDNIDSQVKLREAINFLQIFDEADKCEENIKSIVHEKVVFIVSGKLGREVVPRLHDLPQLNCIYIYCLDKAGNKQWSDKYSKVKGVFTDLDELIKRITKDQEIREKVEDLVAISIFNRMDKESTHKNLKSENSSFMWFQLLIEILICMEHSLTAKQELINICRQQYKNNTKELTIIDEFDSDYDCSNAIWWYTRESCIYRLLNKALRIQDIDILFAFRFYITDIFNKLDEEHKKFKNSLIEQFIRVYRGQVISTDEFNRMRKSIGEFISINSFFSTSQNRQLALEFINTITPTNDLKQILFEITVDIRLSTKPFADVTKLSFFKEEEEIIFMLGSVFRITNVIYSKEEQVWVAKLVLCNENDHDLKDLFAYHKKKIGKESTTVVSLGDYLFKMGEFDKAKQYYNRILVELSTIDLSTANCYFGLGNVAIEQDEYSSALDYHRKALDIKQKLLPGNDPKVASSYNQIGAAYRRLGIYDQALQYTYTGLKIRLECLDNNDADLAQSYRDIGLVYYRLEMNSQALIHLKKAHDIYVEVLPENHPDIAENLGYIGYVYNATEEYDLALQYYKNALDIDTKSLPENHPDIGVISQAIGGVLLQQKNDYSTALHYFNQALTIFRKSLPPSHEFIEDVQAMVKLTTSILSTKSDEKD</sequence>
<dbReference type="EC" id="2.4.2.31" evidence="9"/>
<proteinExistence type="inferred from homology"/>
<keyword evidence="12" id="KW-1185">Reference proteome</keyword>
<dbReference type="SUPFAM" id="SSF56399">
    <property type="entry name" value="ADP-ribosylation"/>
    <property type="match status" value="1"/>
</dbReference>
<dbReference type="SUPFAM" id="SSF48452">
    <property type="entry name" value="TPR-like"/>
    <property type="match status" value="1"/>
</dbReference>
<evidence type="ECO:0000256" key="7">
    <source>
        <dbReference type="ARBA" id="ARBA00047597"/>
    </source>
</evidence>
<evidence type="ECO:0000256" key="3">
    <source>
        <dbReference type="ARBA" id="ARBA00022679"/>
    </source>
</evidence>
<keyword evidence="5" id="KW-0677">Repeat</keyword>
<organism evidence="10 12">
    <name type="scientific">Didymodactylos carnosus</name>
    <dbReference type="NCBI Taxonomy" id="1234261"/>
    <lineage>
        <taxon>Eukaryota</taxon>
        <taxon>Metazoa</taxon>
        <taxon>Spiralia</taxon>
        <taxon>Gnathifera</taxon>
        <taxon>Rotifera</taxon>
        <taxon>Eurotatoria</taxon>
        <taxon>Bdelloidea</taxon>
        <taxon>Philodinida</taxon>
        <taxon>Philodinidae</taxon>
        <taxon>Didymodactylos</taxon>
    </lineage>
</organism>
<dbReference type="InterPro" id="IPR019734">
    <property type="entry name" value="TPR_rpt"/>
</dbReference>
<keyword evidence="9" id="KW-0520">NAD</keyword>
<name>A0A814TEV5_9BILA</name>
<dbReference type="PANTHER" id="PTHR45641">
    <property type="entry name" value="TETRATRICOPEPTIDE REPEAT PROTEIN (AFU_ORTHOLOGUE AFUA_6G03870)"/>
    <property type="match status" value="1"/>
</dbReference>
<evidence type="ECO:0000256" key="1">
    <source>
        <dbReference type="ARBA" id="ARBA00009558"/>
    </source>
</evidence>
<keyword evidence="3 9" id="KW-0808">Transferase</keyword>